<feature type="region of interest" description="Disordered" evidence="1">
    <location>
        <begin position="1"/>
        <end position="23"/>
    </location>
</feature>
<protein>
    <recommendedName>
        <fullName evidence="4">DUF2508 domain-containing protein</fullName>
    </recommendedName>
</protein>
<gene>
    <name evidence="2" type="ORF">J42TS3_46870</name>
</gene>
<evidence type="ECO:0000313" key="2">
    <source>
        <dbReference type="EMBL" id="GIP55652.1"/>
    </source>
</evidence>
<feature type="compositionally biased region" description="Basic and acidic residues" evidence="1">
    <location>
        <begin position="8"/>
        <end position="23"/>
    </location>
</feature>
<dbReference type="EMBL" id="BOSL01000021">
    <property type="protein sequence ID" value="GIP55652.1"/>
    <property type="molecule type" value="Genomic_DNA"/>
</dbReference>
<accession>A0ABQ4MI42</accession>
<dbReference type="Proteomes" id="UP000679992">
    <property type="component" value="Unassembled WGS sequence"/>
</dbReference>
<sequence length="92" mass="11137">MKIWGARLENRTKSSRQSDQEQEYKEYLYKEVCRARAEWERASWAFQEALGDDEVDVAIYLLEAAERRYQIQLKMAKQAKVEWDVFKYGPYF</sequence>
<evidence type="ECO:0000256" key="1">
    <source>
        <dbReference type="SAM" id="MobiDB-lite"/>
    </source>
</evidence>
<evidence type="ECO:0008006" key="4">
    <source>
        <dbReference type="Google" id="ProtNLM"/>
    </source>
</evidence>
<organism evidence="2 3">
    <name type="scientific">Paenibacillus vini</name>
    <dbReference type="NCBI Taxonomy" id="1476024"/>
    <lineage>
        <taxon>Bacteria</taxon>
        <taxon>Bacillati</taxon>
        <taxon>Bacillota</taxon>
        <taxon>Bacilli</taxon>
        <taxon>Bacillales</taxon>
        <taxon>Paenibacillaceae</taxon>
        <taxon>Paenibacillus</taxon>
    </lineage>
</organism>
<keyword evidence="3" id="KW-1185">Reference proteome</keyword>
<dbReference type="RefSeq" id="WP_244861683.1">
    <property type="nucleotide sequence ID" value="NZ_BOSL01000021.1"/>
</dbReference>
<evidence type="ECO:0000313" key="3">
    <source>
        <dbReference type="Proteomes" id="UP000679992"/>
    </source>
</evidence>
<name>A0ABQ4MI42_9BACL</name>
<proteinExistence type="predicted"/>
<comment type="caution">
    <text evidence="2">The sequence shown here is derived from an EMBL/GenBank/DDBJ whole genome shotgun (WGS) entry which is preliminary data.</text>
</comment>
<reference evidence="2 3" key="1">
    <citation type="submission" date="2021-03" db="EMBL/GenBank/DDBJ databases">
        <title>Antimicrobial resistance genes in bacteria isolated from Japanese honey, and their potential for conferring macrolide and lincosamide resistance in the American foulbrood pathogen Paenibacillus larvae.</title>
        <authorList>
            <person name="Okamoto M."/>
            <person name="Kumagai M."/>
            <person name="Kanamori H."/>
            <person name="Takamatsu D."/>
        </authorList>
    </citation>
    <scope>NUCLEOTIDE SEQUENCE [LARGE SCALE GENOMIC DNA]</scope>
    <source>
        <strain evidence="2 3">J42TS3</strain>
    </source>
</reference>